<sequence>MSLLAGLLTSCYRQPTVLPPPPVTRAPAPAPTPAPGTRQAANLDDYKIQVARHIVAANPKQIFYGTLPPMLPAIVVLDFTIDSNGNIGNLRVHRSRDEDASSIAMNAVRQAEPLPRPGALLRGRHLAVTETFLFNRDYQFQLRTLAGPQ</sequence>
<organism evidence="2 3">
    <name type="scientific">Rugamonas brunnea</name>
    <dbReference type="NCBI Taxonomy" id="2758569"/>
    <lineage>
        <taxon>Bacteria</taxon>
        <taxon>Pseudomonadati</taxon>
        <taxon>Pseudomonadota</taxon>
        <taxon>Betaproteobacteria</taxon>
        <taxon>Burkholderiales</taxon>
        <taxon>Oxalobacteraceae</taxon>
        <taxon>Telluria group</taxon>
        <taxon>Rugamonas</taxon>
    </lineage>
</organism>
<dbReference type="Proteomes" id="UP000534388">
    <property type="component" value="Unassembled WGS sequence"/>
</dbReference>
<feature type="region of interest" description="Disordered" evidence="1">
    <location>
        <begin position="16"/>
        <end position="38"/>
    </location>
</feature>
<gene>
    <name evidence="2" type="ORF">H3H37_22725</name>
</gene>
<dbReference type="SUPFAM" id="SSF74653">
    <property type="entry name" value="TolA/TonB C-terminal domain"/>
    <property type="match status" value="1"/>
</dbReference>
<accession>A0A7W2EWG4</accession>
<dbReference type="AlphaFoldDB" id="A0A7W2EWG4"/>
<comment type="caution">
    <text evidence="2">The sequence shown here is derived from an EMBL/GenBank/DDBJ whole genome shotgun (WGS) entry which is preliminary data.</text>
</comment>
<proteinExistence type="predicted"/>
<evidence type="ECO:0000313" key="3">
    <source>
        <dbReference type="Proteomes" id="UP000534388"/>
    </source>
</evidence>
<evidence type="ECO:0000313" key="2">
    <source>
        <dbReference type="EMBL" id="MBA5639877.1"/>
    </source>
</evidence>
<dbReference type="EMBL" id="JACEZT010000020">
    <property type="protein sequence ID" value="MBA5639877.1"/>
    <property type="molecule type" value="Genomic_DNA"/>
</dbReference>
<name>A0A7W2EWG4_9BURK</name>
<keyword evidence="3" id="KW-1185">Reference proteome</keyword>
<dbReference type="Gene3D" id="3.30.1150.10">
    <property type="match status" value="1"/>
</dbReference>
<reference evidence="2 3" key="1">
    <citation type="submission" date="2020-07" db="EMBL/GenBank/DDBJ databases">
        <title>Novel species isolated from subtropical streams in China.</title>
        <authorList>
            <person name="Lu H."/>
        </authorList>
    </citation>
    <scope>NUCLEOTIDE SEQUENCE [LARGE SCALE GENOMIC DNA]</scope>
    <source>
        <strain evidence="2 3">LX20W</strain>
    </source>
</reference>
<dbReference type="RefSeq" id="WP_182166797.1">
    <property type="nucleotide sequence ID" value="NZ_JACEZT010000020.1"/>
</dbReference>
<evidence type="ECO:0000256" key="1">
    <source>
        <dbReference type="SAM" id="MobiDB-lite"/>
    </source>
</evidence>
<feature type="compositionally biased region" description="Pro residues" evidence="1">
    <location>
        <begin position="17"/>
        <end position="34"/>
    </location>
</feature>
<protein>
    <submittedName>
        <fullName evidence="2">Energy transducer TonB</fullName>
    </submittedName>
</protein>